<dbReference type="OrthoDB" id="408631at2759"/>
<reference evidence="5 6" key="1">
    <citation type="submission" date="2018-06" db="EMBL/GenBank/DDBJ databases">
        <title>A transcriptomic atlas of mushroom development highlights an independent origin of complex multicellularity.</title>
        <authorList>
            <consortium name="DOE Joint Genome Institute"/>
            <person name="Krizsan K."/>
            <person name="Almasi E."/>
            <person name="Merenyi Z."/>
            <person name="Sahu N."/>
            <person name="Viragh M."/>
            <person name="Koszo T."/>
            <person name="Mondo S."/>
            <person name="Kiss B."/>
            <person name="Balint B."/>
            <person name="Kues U."/>
            <person name="Barry K."/>
            <person name="Hegedus J.C."/>
            <person name="Henrissat B."/>
            <person name="Johnson J."/>
            <person name="Lipzen A."/>
            <person name="Ohm R."/>
            <person name="Nagy I."/>
            <person name="Pangilinan J."/>
            <person name="Yan J."/>
            <person name="Xiong Y."/>
            <person name="Grigoriev I.V."/>
            <person name="Hibbett D.S."/>
            <person name="Nagy L.G."/>
        </authorList>
    </citation>
    <scope>NUCLEOTIDE SEQUENCE [LARGE SCALE GENOMIC DNA]</scope>
    <source>
        <strain evidence="5 6">SZMC22713</strain>
    </source>
</reference>
<dbReference type="EC" id="3.1.1.-" evidence="3"/>
<protein>
    <recommendedName>
        <fullName evidence="3">Carboxylic ester hydrolase</fullName>
        <ecNumber evidence="3">3.1.1.-</ecNumber>
    </recommendedName>
</protein>
<keyword evidence="2 3" id="KW-0378">Hydrolase</keyword>
<dbReference type="GO" id="GO:0016787">
    <property type="term" value="F:hydrolase activity"/>
    <property type="evidence" value="ECO:0007669"/>
    <property type="project" value="UniProtKB-KW"/>
</dbReference>
<evidence type="ECO:0000256" key="1">
    <source>
        <dbReference type="ARBA" id="ARBA00005964"/>
    </source>
</evidence>
<proteinExistence type="inferred from homology"/>
<dbReference type="Proteomes" id="UP000294933">
    <property type="component" value="Unassembled WGS sequence"/>
</dbReference>
<accession>A0A4Y7PXA9</accession>
<dbReference type="AlphaFoldDB" id="A0A4Y7PXA9"/>
<evidence type="ECO:0000259" key="4">
    <source>
        <dbReference type="Pfam" id="PF00135"/>
    </source>
</evidence>
<organism evidence="5 6">
    <name type="scientific">Rickenella mellea</name>
    <dbReference type="NCBI Taxonomy" id="50990"/>
    <lineage>
        <taxon>Eukaryota</taxon>
        <taxon>Fungi</taxon>
        <taxon>Dikarya</taxon>
        <taxon>Basidiomycota</taxon>
        <taxon>Agaricomycotina</taxon>
        <taxon>Agaricomycetes</taxon>
        <taxon>Hymenochaetales</taxon>
        <taxon>Rickenellaceae</taxon>
        <taxon>Rickenella</taxon>
    </lineage>
</organism>
<dbReference type="InterPro" id="IPR002018">
    <property type="entry name" value="CarbesteraseB"/>
</dbReference>
<dbReference type="STRING" id="50990.A0A4Y7PXA9"/>
<dbReference type="InterPro" id="IPR050309">
    <property type="entry name" value="Type-B_Carboxylest/Lipase"/>
</dbReference>
<gene>
    <name evidence="5" type="ORF">BD410DRAFT_792160</name>
</gene>
<dbReference type="PROSITE" id="PS00122">
    <property type="entry name" value="CARBOXYLESTERASE_B_1"/>
    <property type="match status" value="1"/>
</dbReference>
<evidence type="ECO:0000313" key="6">
    <source>
        <dbReference type="Proteomes" id="UP000294933"/>
    </source>
</evidence>
<feature type="domain" description="Carboxylesterase type B" evidence="4">
    <location>
        <begin position="32"/>
        <end position="498"/>
    </location>
</feature>
<dbReference type="Pfam" id="PF00135">
    <property type="entry name" value="COesterase"/>
    <property type="match status" value="1"/>
</dbReference>
<sequence>MRIVTALTSPAHIVDTGYAKYSGNFTAPFSVGYLGVPYAQPPVGDLRFRAPVPLDTQKLKSQKQMFDATNYPNFCVQGTTGGGDAGGAGTEDCLKVNIYAPANSTSKSNLPVLVYIHGGGYIYGNPRNWPFEHWINQSPNVVVVSVYYRLDSFGFLAHPSFREGSVGDLNAGFLDQILALRWLKSNIAAFGGDPSRVTINGQSAGGGSVEMHLVANEGGPLFSGAIAQSVYREVMPSPEQQLPLFNFVAKQAGCDPTAQIAAVLACLRKVPISALARAQDLAASESSNTVFGGYNIFRPVLDGKIFTDHPTNLLVQGKFARVPIIVGATSNETSGGTDIPSALKSLYPQLTTQDLTEFNKTYVESDFSSDQQRVRTATGEAMFRCGRETLGGAGRKFTKAWTYRYNQPNPTNSQPGDTEHAAENWMMFLGSNTGTNGTGVRTGLNKVETAFSQELIAYWLSFVRVADPNSFKLARSPNWPDFSTGQRIVLQEDPKSTTTNSGIFSEADPPKEIARCAFIVSKSTAMQD</sequence>
<keyword evidence="6" id="KW-1185">Reference proteome</keyword>
<evidence type="ECO:0000256" key="3">
    <source>
        <dbReference type="RuleBase" id="RU361235"/>
    </source>
</evidence>
<dbReference type="InterPro" id="IPR029058">
    <property type="entry name" value="AB_hydrolase_fold"/>
</dbReference>
<dbReference type="PANTHER" id="PTHR11559">
    <property type="entry name" value="CARBOXYLESTERASE"/>
    <property type="match status" value="1"/>
</dbReference>
<dbReference type="InterPro" id="IPR019826">
    <property type="entry name" value="Carboxylesterase_B_AS"/>
</dbReference>
<evidence type="ECO:0000256" key="2">
    <source>
        <dbReference type="ARBA" id="ARBA00022801"/>
    </source>
</evidence>
<evidence type="ECO:0000313" key="5">
    <source>
        <dbReference type="EMBL" id="TDL19532.1"/>
    </source>
</evidence>
<comment type="similarity">
    <text evidence="1 3">Belongs to the type-B carboxylesterase/lipase family.</text>
</comment>
<dbReference type="SUPFAM" id="SSF53474">
    <property type="entry name" value="alpha/beta-Hydrolases"/>
    <property type="match status" value="1"/>
</dbReference>
<dbReference type="VEuPathDB" id="FungiDB:BD410DRAFT_792160"/>
<dbReference type="Gene3D" id="3.40.50.1820">
    <property type="entry name" value="alpha/beta hydrolase"/>
    <property type="match status" value="1"/>
</dbReference>
<name>A0A4Y7PXA9_9AGAM</name>
<dbReference type="EMBL" id="ML170196">
    <property type="protein sequence ID" value="TDL19532.1"/>
    <property type="molecule type" value="Genomic_DNA"/>
</dbReference>